<evidence type="ECO:0000313" key="2">
    <source>
        <dbReference type="Proteomes" id="UP001341281"/>
    </source>
</evidence>
<organism evidence="1 2">
    <name type="scientific">Paspalum notatum var. saurae</name>
    <dbReference type="NCBI Taxonomy" id="547442"/>
    <lineage>
        <taxon>Eukaryota</taxon>
        <taxon>Viridiplantae</taxon>
        <taxon>Streptophyta</taxon>
        <taxon>Embryophyta</taxon>
        <taxon>Tracheophyta</taxon>
        <taxon>Spermatophyta</taxon>
        <taxon>Magnoliopsida</taxon>
        <taxon>Liliopsida</taxon>
        <taxon>Poales</taxon>
        <taxon>Poaceae</taxon>
        <taxon>PACMAD clade</taxon>
        <taxon>Panicoideae</taxon>
        <taxon>Andropogonodae</taxon>
        <taxon>Paspaleae</taxon>
        <taxon>Paspalinae</taxon>
        <taxon>Paspalum</taxon>
    </lineage>
</organism>
<dbReference type="Proteomes" id="UP001341281">
    <property type="component" value="Chromosome 02"/>
</dbReference>
<protein>
    <submittedName>
        <fullName evidence="1">Uncharacterized protein</fullName>
    </submittedName>
</protein>
<dbReference type="AlphaFoldDB" id="A0AAQ3SSG5"/>
<keyword evidence="2" id="KW-1185">Reference proteome</keyword>
<accession>A0AAQ3SSG5</accession>
<dbReference type="EMBL" id="CP144746">
    <property type="protein sequence ID" value="WVZ60049.1"/>
    <property type="molecule type" value="Genomic_DNA"/>
</dbReference>
<sequence length="78" mass="8638">MPFPSCLVVRKQIFIQGGQIIYCVEVVSSLEGGERHGADLRSGSCTFLRSVGGLLRMAVAWRESGERRSSWANRPGKR</sequence>
<dbReference type="EMBL" id="CP144746">
    <property type="protein sequence ID" value="WVZ60048.1"/>
    <property type="molecule type" value="Genomic_DNA"/>
</dbReference>
<proteinExistence type="predicted"/>
<evidence type="ECO:0000313" key="1">
    <source>
        <dbReference type="EMBL" id="WVZ60048.1"/>
    </source>
</evidence>
<reference evidence="1 2" key="1">
    <citation type="submission" date="2024-02" db="EMBL/GenBank/DDBJ databases">
        <title>High-quality chromosome-scale genome assembly of Pensacola bahiagrass (Paspalum notatum Flugge var. saurae).</title>
        <authorList>
            <person name="Vega J.M."/>
            <person name="Podio M."/>
            <person name="Orjuela J."/>
            <person name="Siena L.A."/>
            <person name="Pessino S.C."/>
            <person name="Combes M.C."/>
            <person name="Mariac C."/>
            <person name="Albertini E."/>
            <person name="Pupilli F."/>
            <person name="Ortiz J.P.A."/>
            <person name="Leblanc O."/>
        </authorList>
    </citation>
    <scope>NUCLEOTIDE SEQUENCE [LARGE SCALE GENOMIC DNA]</scope>
    <source>
        <strain evidence="1">R1</strain>
        <tissue evidence="1">Leaf</tissue>
    </source>
</reference>
<name>A0AAQ3SSG5_PASNO</name>
<dbReference type="EMBL" id="CP144746">
    <property type="protein sequence ID" value="WVZ60050.1"/>
    <property type="molecule type" value="Genomic_DNA"/>
</dbReference>
<gene>
    <name evidence="1" type="ORF">U9M48_010118</name>
</gene>